<organism evidence="5 6">
    <name type="scientific">Candidatus Scalindua brodae</name>
    <dbReference type="NCBI Taxonomy" id="237368"/>
    <lineage>
        <taxon>Bacteria</taxon>
        <taxon>Pseudomonadati</taxon>
        <taxon>Planctomycetota</taxon>
        <taxon>Candidatus Brocadiia</taxon>
        <taxon>Candidatus Brocadiales</taxon>
        <taxon>Candidatus Scalinduaceae</taxon>
        <taxon>Candidatus Scalindua</taxon>
    </lineage>
</organism>
<dbReference type="CDD" id="cd02000">
    <property type="entry name" value="TPP_E1_PDC_ADC_BCADC"/>
    <property type="match status" value="1"/>
</dbReference>
<protein>
    <submittedName>
        <fullName evidence="5">Pyruvate dehydrogenase</fullName>
    </submittedName>
</protein>
<evidence type="ECO:0000256" key="3">
    <source>
        <dbReference type="ARBA" id="ARBA00023052"/>
    </source>
</evidence>
<reference evidence="5 6" key="1">
    <citation type="submission" date="2014-10" db="EMBL/GenBank/DDBJ databases">
        <title>Draft genome of anammox bacterium scalindua brodae, obtained using differential coverage binning of sequence data from two enrichment reactors.</title>
        <authorList>
            <person name="Speth D.R."/>
            <person name="Russ L."/>
            <person name="Kartal B."/>
            <person name="Op den Camp H.J."/>
            <person name="Dutilh B.E."/>
            <person name="Jetten M.S."/>
        </authorList>
    </citation>
    <scope>NUCLEOTIDE SEQUENCE [LARGE SCALE GENOMIC DNA]</scope>
    <source>
        <strain evidence="5">RU1</strain>
    </source>
</reference>
<accession>A0A0B0EQ46</accession>
<dbReference type="SUPFAM" id="SSF52518">
    <property type="entry name" value="Thiamin diphosphate-binding fold (THDP-binding)"/>
    <property type="match status" value="1"/>
</dbReference>
<evidence type="ECO:0000256" key="1">
    <source>
        <dbReference type="ARBA" id="ARBA00001964"/>
    </source>
</evidence>
<keyword evidence="5" id="KW-0670">Pyruvate</keyword>
<dbReference type="InterPro" id="IPR001017">
    <property type="entry name" value="DH_E1"/>
</dbReference>
<dbReference type="PANTHER" id="PTHR11516">
    <property type="entry name" value="PYRUVATE DEHYDROGENASE E1 COMPONENT, ALPHA SUBUNIT BACTERIAL AND ORGANELLAR"/>
    <property type="match status" value="1"/>
</dbReference>
<dbReference type="PATRIC" id="fig|237368.3.peg.1596"/>
<dbReference type="eggNOG" id="COG1071">
    <property type="taxonomic scope" value="Bacteria"/>
</dbReference>
<name>A0A0B0EQ46_9BACT</name>
<evidence type="ECO:0000313" key="6">
    <source>
        <dbReference type="Proteomes" id="UP000030652"/>
    </source>
</evidence>
<comment type="caution">
    <text evidence="5">The sequence shown here is derived from an EMBL/GenBank/DDBJ whole genome shotgun (WGS) entry which is preliminary data.</text>
</comment>
<feature type="domain" description="Dehydrogenase E1 component" evidence="4">
    <location>
        <begin position="15"/>
        <end position="315"/>
    </location>
</feature>
<proteinExistence type="predicted"/>
<dbReference type="Pfam" id="PF00676">
    <property type="entry name" value="E1_dh"/>
    <property type="match status" value="1"/>
</dbReference>
<dbReference type="PANTHER" id="PTHR11516:SF60">
    <property type="entry name" value="PYRUVATE DEHYDROGENASE E1 COMPONENT SUBUNIT ALPHA"/>
    <property type="match status" value="1"/>
</dbReference>
<evidence type="ECO:0000313" key="5">
    <source>
        <dbReference type="EMBL" id="KHE92790.1"/>
    </source>
</evidence>
<dbReference type="GO" id="GO:0006086">
    <property type="term" value="P:pyruvate decarboxylation to acetyl-CoA"/>
    <property type="evidence" value="ECO:0007669"/>
    <property type="project" value="TreeGrafter"/>
</dbReference>
<keyword evidence="3" id="KW-0786">Thiamine pyrophosphate</keyword>
<evidence type="ECO:0000256" key="2">
    <source>
        <dbReference type="ARBA" id="ARBA00023002"/>
    </source>
</evidence>
<evidence type="ECO:0000259" key="4">
    <source>
        <dbReference type="Pfam" id="PF00676"/>
    </source>
</evidence>
<dbReference type="InterPro" id="IPR029061">
    <property type="entry name" value="THDP-binding"/>
</dbReference>
<dbReference type="InterPro" id="IPR050642">
    <property type="entry name" value="PDH_E1_Alpha_Subunit"/>
</dbReference>
<keyword evidence="2" id="KW-0560">Oxidoreductase</keyword>
<dbReference type="GO" id="GO:0004739">
    <property type="term" value="F:pyruvate dehydrogenase (acetyl-transferring) activity"/>
    <property type="evidence" value="ECO:0007669"/>
    <property type="project" value="TreeGrafter"/>
</dbReference>
<dbReference type="Proteomes" id="UP000030652">
    <property type="component" value="Unassembled WGS sequence"/>
</dbReference>
<gene>
    <name evidence="5" type="ORF">SCABRO_01457</name>
</gene>
<comment type="cofactor">
    <cofactor evidence="1">
        <name>thiamine diphosphate</name>
        <dbReference type="ChEBI" id="CHEBI:58937"/>
    </cofactor>
</comment>
<sequence>MDYSKELLTKLYQTMLRIRYCEESLMDPIINGEIRCPVHLCTGQEAVAAGVGAALEQKDYIFGNHRSHGHYLAKGGGMSEMIAEIYGKETGCSKGRGGSMHLIDPQVGMLGSAPIVAGTISLALGAALASSIRKDNCVTVSFFGDGATGEGVLCESLNFAALKKLPIIFACENNFYSTHLPIEEIRVNNRIFGIGKPFGVKSFKIDGNDALKVYEYARRAVAHCRMGEGPVFLEFLTYRMRGHVGPDDNVQGTRTDIRPEAEIKKWKKKDPIKRIERFLLHNKILIKRELIEFHEQVKKEVDAAHDFASNSPLPNKEEIDKYVFEE</sequence>
<dbReference type="AlphaFoldDB" id="A0A0B0EQ46"/>
<dbReference type="Gene3D" id="3.40.50.970">
    <property type="match status" value="1"/>
</dbReference>
<dbReference type="EMBL" id="JRYO01000091">
    <property type="protein sequence ID" value="KHE92790.1"/>
    <property type="molecule type" value="Genomic_DNA"/>
</dbReference>